<accession>A0A0V0WQW0</accession>
<evidence type="ECO:0000256" key="1">
    <source>
        <dbReference type="SAM" id="Phobius"/>
    </source>
</evidence>
<keyword evidence="1" id="KW-1133">Transmembrane helix</keyword>
<gene>
    <name evidence="2" type="ORF">T4E_11672</name>
</gene>
<name>A0A0V0WQW0_TRIPS</name>
<sequence>MGNSISVTCFGDAKLAVSTSDVGDGSSKRNDKENLLQLLLLFFFLFFSTTDGKCIRLVFRLCSLVPY</sequence>
<dbReference type="EMBL" id="JYDU01000879">
    <property type="protein sequence ID" value="KRX78166.1"/>
    <property type="molecule type" value="Genomic_DNA"/>
</dbReference>
<reference evidence="2 3" key="1">
    <citation type="submission" date="2015-01" db="EMBL/GenBank/DDBJ databases">
        <title>Evolution of Trichinella species and genotypes.</title>
        <authorList>
            <person name="Korhonen P.K."/>
            <person name="Edoardo P."/>
            <person name="Giuseppe L.R."/>
            <person name="Gasser R.B."/>
        </authorList>
    </citation>
    <scope>NUCLEOTIDE SEQUENCE [LARGE SCALE GENOMIC DNA]</scope>
    <source>
        <strain evidence="2">ISS141</strain>
    </source>
</reference>
<comment type="caution">
    <text evidence="2">The sequence shown here is derived from an EMBL/GenBank/DDBJ whole genome shotgun (WGS) entry which is preliminary data.</text>
</comment>
<organism evidence="2 3">
    <name type="scientific">Trichinella pseudospiralis</name>
    <name type="common">Parasitic roundworm</name>
    <dbReference type="NCBI Taxonomy" id="6337"/>
    <lineage>
        <taxon>Eukaryota</taxon>
        <taxon>Metazoa</taxon>
        <taxon>Ecdysozoa</taxon>
        <taxon>Nematoda</taxon>
        <taxon>Enoplea</taxon>
        <taxon>Dorylaimia</taxon>
        <taxon>Trichinellida</taxon>
        <taxon>Trichinellidae</taxon>
        <taxon>Trichinella</taxon>
    </lineage>
</organism>
<keyword evidence="1" id="KW-0812">Transmembrane</keyword>
<evidence type="ECO:0000313" key="3">
    <source>
        <dbReference type="Proteomes" id="UP000054815"/>
    </source>
</evidence>
<proteinExistence type="predicted"/>
<protein>
    <submittedName>
        <fullName evidence="2">Uncharacterized protein</fullName>
    </submittedName>
</protein>
<dbReference type="Proteomes" id="UP000054815">
    <property type="component" value="Unassembled WGS sequence"/>
</dbReference>
<keyword evidence="1" id="KW-0472">Membrane</keyword>
<dbReference type="AlphaFoldDB" id="A0A0V0WQW0"/>
<feature type="transmembrane region" description="Helical" evidence="1">
    <location>
        <begin position="38"/>
        <end position="59"/>
    </location>
</feature>
<evidence type="ECO:0000313" key="2">
    <source>
        <dbReference type="EMBL" id="KRX78166.1"/>
    </source>
</evidence>